<dbReference type="SUPFAM" id="SSF82093">
    <property type="entry name" value="Heme chaperone CcmE"/>
    <property type="match status" value="1"/>
</dbReference>
<evidence type="ECO:0000256" key="4">
    <source>
        <dbReference type="ARBA" id="ARBA00022723"/>
    </source>
</evidence>
<dbReference type="InterPro" id="IPR004329">
    <property type="entry name" value="CcmE"/>
</dbReference>
<evidence type="ECO:0000256" key="7">
    <source>
        <dbReference type="ARBA" id="ARBA00022989"/>
    </source>
</evidence>
<sequence length="124" mass="13739">MDAVRRQRLYFSILALAILAVIGALFFYPLKQNFNLFYTPSQIAKGLVAAGQSFHLGGQVKKGTIKQNSNNLQVAFVVSDPQHNVLVEYEGVLPDSFREGQSVVIDGCLDEVGIMQAKRVLIKR</sequence>
<evidence type="ECO:0000313" key="11">
    <source>
        <dbReference type="EMBL" id="BBB15058.1"/>
    </source>
</evidence>
<accession>A0A2Z5UU99</accession>
<dbReference type="PANTHER" id="PTHR34128:SF2">
    <property type="entry name" value="CYTOCHROME C-TYPE BIOGENESIS PROTEIN CCME HOMOLOG, MITOCHONDRIAL"/>
    <property type="match status" value="1"/>
</dbReference>
<reference evidence="11 12" key="1">
    <citation type="submission" date="2017-03" db="EMBL/GenBank/DDBJ databases">
        <title>The genome sequence of Candidatus Rickettsiella viridis.</title>
        <authorList>
            <person name="Nikoh N."/>
            <person name="Tsuchida T."/>
            <person name="Yamaguchi K."/>
            <person name="Maeda T."/>
            <person name="Shigenobu S."/>
            <person name="Fukatsu T."/>
        </authorList>
    </citation>
    <scope>NUCLEOTIDE SEQUENCE [LARGE SCALE GENOMIC DNA]</scope>
    <source>
        <strain evidence="11 12">Ap-RA04</strain>
    </source>
</reference>
<proteinExistence type="predicted"/>
<name>A0A2Z5UU99_9COXI</name>
<keyword evidence="4" id="KW-0479">Metal-binding</keyword>
<keyword evidence="8" id="KW-0408">Iron</keyword>
<evidence type="ECO:0000313" key="12">
    <source>
        <dbReference type="Proteomes" id="UP000282483"/>
    </source>
</evidence>
<dbReference type="GO" id="GO:0017004">
    <property type="term" value="P:cytochrome complex assembly"/>
    <property type="evidence" value="ECO:0007669"/>
    <property type="project" value="UniProtKB-KW"/>
</dbReference>
<keyword evidence="7 10" id="KW-1133">Transmembrane helix</keyword>
<comment type="subcellular location">
    <subcellularLocation>
        <location evidence="1">Membrane</location>
    </subcellularLocation>
</comment>
<keyword evidence="6" id="KW-0735">Signal-anchor</keyword>
<keyword evidence="5" id="KW-0201">Cytochrome c-type biogenesis</keyword>
<evidence type="ECO:0000256" key="10">
    <source>
        <dbReference type="SAM" id="Phobius"/>
    </source>
</evidence>
<dbReference type="Pfam" id="PF03100">
    <property type="entry name" value="CcmE"/>
    <property type="match status" value="1"/>
</dbReference>
<feature type="transmembrane region" description="Helical" evidence="10">
    <location>
        <begin position="9"/>
        <end position="30"/>
    </location>
</feature>
<dbReference type="GO" id="GO:0017003">
    <property type="term" value="P:protein-heme linkage"/>
    <property type="evidence" value="ECO:0007669"/>
    <property type="project" value="InterPro"/>
</dbReference>
<keyword evidence="9 10" id="KW-0472">Membrane</keyword>
<dbReference type="GO" id="GO:0046872">
    <property type="term" value="F:metal ion binding"/>
    <property type="evidence" value="ECO:0007669"/>
    <property type="project" value="UniProtKB-KW"/>
</dbReference>
<dbReference type="RefSeq" id="WP_126322552.1">
    <property type="nucleotide sequence ID" value="NZ_AP018005.1"/>
</dbReference>
<dbReference type="EMBL" id="AP018005">
    <property type="protein sequence ID" value="BBB15058.1"/>
    <property type="molecule type" value="Genomic_DNA"/>
</dbReference>
<dbReference type="InterPro" id="IPR036127">
    <property type="entry name" value="CcmE-like_sf"/>
</dbReference>
<keyword evidence="12" id="KW-1185">Reference proteome</keyword>
<evidence type="ECO:0000256" key="9">
    <source>
        <dbReference type="ARBA" id="ARBA00023136"/>
    </source>
</evidence>
<dbReference type="GO" id="GO:0005886">
    <property type="term" value="C:plasma membrane"/>
    <property type="evidence" value="ECO:0007669"/>
    <property type="project" value="InterPro"/>
</dbReference>
<dbReference type="Gene3D" id="2.40.50.140">
    <property type="entry name" value="Nucleic acid-binding proteins"/>
    <property type="match status" value="1"/>
</dbReference>
<dbReference type="GO" id="GO:0020037">
    <property type="term" value="F:heme binding"/>
    <property type="evidence" value="ECO:0007669"/>
    <property type="project" value="InterPro"/>
</dbReference>
<evidence type="ECO:0000256" key="8">
    <source>
        <dbReference type="ARBA" id="ARBA00023004"/>
    </source>
</evidence>
<keyword evidence="3 10" id="KW-0812">Transmembrane</keyword>
<evidence type="ECO:0000256" key="6">
    <source>
        <dbReference type="ARBA" id="ARBA00022968"/>
    </source>
</evidence>
<evidence type="ECO:0000256" key="2">
    <source>
        <dbReference type="ARBA" id="ARBA00022617"/>
    </source>
</evidence>
<dbReference type="KEGG" id="rvi:RVIR1_05550"/>
<protein>
    <submittedName>
        <fullName evidence="11">Cytochrome c-type biogenesis protein CcmE</fullName>
    </submittedName>
</protein>
<organism evidence="11 12">
    <name type="scientific">Candidatus Rickettsiella viridis</name>
    <dbReference type="NCBI Taxonomy" id="676208"/>
    <lineage>
        <taxon>Bacteria</taxon>
        <taxon>Pseudomonadati</taxon>
        <taxon>Pseudomonadota</taxon>
        <taxon>Gammaproteobacteria</taxon>
        <taxon>Legionellales</taxon>
        <taxon>Coxiellaceae</taxon>
        <taxon>Rickettsiella</taxon>
    </lineage>
</organism>
<evidence type="ECO:0000256" key="1">
    <source>
        <dbReference type="ARBA" id="ARBA00004370"/>
    </source>
</evidence>
<evidence type="ECO:0000256" key="5">
    <source>
        <dbReference type="ARBA" id="ARBA00022748"/>
    </source>
</evidence>
<dbReference type="PANTHER" id="PTHR34128">
    <property type="entry name" value="CYTOCHROME C-TYPE BIOGENESIS PROTEIN CCME HOMOLOG, MITOCHONDRIAL"/>
    <property type="match status" value="1"/>
</dbReference>
<dbReference type="OrthoDB" id="9793584at2"/>
<keyword evidence="2" id="KW-0349">Heme</keyword>
<gene>
    <name evidence="11" type="primary">ccmE</name>
    <name evidence="11" type="ORF">RVIR1_05550</name>
</gene>
<evidence type="ECO:0000256" key="3">
    <source>
        <dbReference type="ARBA" id="ARBA00022692"/>
    </source>
</evidence>
<dbReference type="InterPro" id="IPR012340">
    <property type="entry name" value="NA-bd_OB-fold"/>
</dbReference>
<dbReference type="Proteomes" id="UP000282483">
    <property type="component" value="Chromosome"/>
</dbReference>
<dbReference type="AlphaFoldDB" id="A0A2Z5UU99"/>